<evidence type="ECO:0000256" key="5">
    <source>
        <dbReference type="ARBA" id="ARBA00022692"/>
    </source>
</evidence>
<dbReference type="EC" id="3.4.24.-" evidence="11"/>
<keyword evidence="7 11" id="KW-0862">Zinc</keyword>
<dbReference type="SUPFAM" id="SSF50156">
    <property type="entry name" value="PDZ domain-like"/>
    <property type="match status" value="1"/>
</dbReference>
<dbReference type="InterPro" id="IPR001478">
    <property type="entry name" value="PDZ"/>
</dbReference>
<name>A0ABT0CEY1_THEVL</name>
<evidence type="ECO:0000256" key="8">
    <source>
        <dbReference type="ARBA" id="ARBA00022989"/>
    </source>
</evidence>
<evidence type="ECO:0000256" key="3">
    <source>
        <dbReference type="ARBA" id="ARBA00007931"/>
    </source>
</evidence>
<dbReference type="CDD" id="cd06163">
    <property type="entry name" value="S2P-M50_PDZ_RseP-like"/>
    <property type="match status" value="1"/>
</dbReference>
<evidence type="ECO:0000256" key="9">
    <source>
        <dbReference type="ARBA" id="ARBA00023049"/>
    </source>
</evidence>
<comment type="cofactor">
    <cofactor evidence="1 11">
        <name>Zn(2+)</name>
        <dbReference type="ChEBI" id="CHEBI:29105"/>
    </cofactor>
</comment>
<feature type="transmembrane region" description="Helical" evidence="11">
    <location>
        <begin position="337"/>
        <end position="354"/>
    </location>
</feature>
<feature type="domain" description="PDZ" evidence="12">
    <location>
        <begin position="115"/>
        <end position="195"/>
    </location>
</feature>
<reference evidence="13" key="1">
    <citation type="submission" date="2021-02" db="EMBL/GenBank/DDBJ databases">
        <title>The CRISPR/cas machinery reduction and long-range gene transfer in the hot spring cyanobacterium Synechococcus.</title>
        <authorList>
            <person name="Dvorak P."/>
            <person name="Jahodarova E."/>
            <person name="Hasler P."/>
            <person name="Poulickova A."/>
        </authorList>
    </citation>
    <scope>NUCLEOTIDE SEQUENCE</scope>
    <source>
        <strain evidence="13">Rupite</strain>
    </source>
</reference>
<protein>
    <recommendedName>
        <fullName evidence="11">Zinc metalloprotease</fullName>
        <ecNumber evidence="11">3.4.24.-</ecNumber>
    </recommendedName>
</protein>
<keyword evidence="4" id="KW-0645">Protease</keyword>
<feature type="transmembrane region" description="Helical" evidence="11">
    <location>
        <begin position="286"/>
        <end position="306"/>
    </location>
</feature>
<dbReference type="Gene3D" id="2.30.42.10">
    <property type="match status" value="1"/>
</dbReference>
<keyword evidence="6 11" id="KW-0378">Hydrolase</keyword>
<evidence type="ECO:0000313" key="13">
    <source>
        <dbReference type="EMBL" id="MCJ2544341.1"/>
    </source>
</evidence>
<accession>A0ABT0CEY1</accession>
<feature type="transmembrane region" description="Helical" evidence="11">
    <location>
        <begin position="92"/>
        <end position="115"/>
    </location>
</feature>
<dbReference type="Proteomes" id="UP000830835">
    <property type="component" value="Unassembled WGS sequence"/>
</dbReference>
<gene>
    <name evidence="13" type="primary">rseP</name>
    <name evidence="13" type="ORF">JX360_15750</name>
</gene>
<evidence type="ECO:0000256" key="7">
    <source>
        <dbReference type="ARBA" id="ARBA00022833"/>
    </source>
</evidence>
<keyword evidence="9 11" id="KW-0482">Metalloprotease</keyword>
<dbReference type="RefSeq" id="WP_244352817.1">
    <property type="nucleotide sequence ID" value="NZ_JAFIRA010000058.1"/>
</dbReference>
<comment type="similarity">
    <text evidence="3 11">Belongs to the peptidase M50B family.</text>
</comment>
<dbReference type="PANTHER" id="PTHR42837">
    <property type="entry name" value="REGULATOR OF SIGMA-E PROTEASE RSEP"/>
    <property type="match status" value="1"/>
</dbReference>
<dbReference type="InterPro" id="IPR008915">
    <property type="entry name" value="Peptidase_M50"/>
</dbReference>
<dbReference type="SMART" id="SM00228">
    <property type="entry name" value="PDZ"/>
    <property type="match status" value="1"/>
</dbReference>
<dbReference type="InterPro" id="IPR004387">
    <property type="entry name" value="Pept_M50_Zn"/>
</dbReference>
<evidence type="ECO:0000256" key="11">
    <source>
        <dbReference type="RuleBase" id="RU362031"/>
    </source>
</evidence>
<evidence type="ECO:0000259" key="12">
    <source>
        <dbReference type="SMART" id="SM00228"/>
    </source>
</evidence>
<keyword evidence="10 11" id="KW-0472">Membrane</keyword>
<evidence type="ECO:0000256" key="2">
    <source>
        <dbReference type="ARBA" id="ARBA00004141"/>
    </source>
</evidence>
<dbReference type="GO" id="GO:0008237">
    <property type="term" value="F:metallopeptidase activity"/>
    <property type="evidence" value="ECO:0007669"/>
    <property type="project" value="UniProtKB-KW"/>
</dbReference>
<comment type="caution">
    <text evidence="13">The sequence shown here is derived from an EMBL/GenBank/DDBJ whole genome shotgun (WGS) entry which is preliminary data.</text>
</comment>
<evidence type="ECO:0000313" key="14">
    <source>
        <dbReference type="Proteomes" id="UP000830835"/>
    </source>
</evidence>
<dbReference type="PANTHER" id="PTHR42837:SF2">
    <property type="entry name" value="MEMBRANE METALLOPROTEASE ARASP2, CHLOROPLASTIC-RELATED"/>
    <property type="match status" value="1"/>
</dbReference>
<proteinExistence type="inferred from homology"/>
<evidence type="ECO:0000256" key="4">
    <source>
        <dbReference type="ARBA" id="ARBA00022670"/>
    </source>
</evidence>
<keyword evidence="14" id="KW-1185">Reference proteome</keyword>
<keyword evidence="5 11" id="KW-0812">Transmembrane</keyword>
<dbReference type="InterPro" id="IPR041489">
    <property type="entry name" value="PDZ_6"/>
</dbReference>
<dbReference type="NCBIfam" id="TIGR00054">
    <property type="entry name" value="RIP metalloprotease RseP"/>
    <property type="match status" value="2"/>
</dbReference>
<evidence type="ECO:0000256" key="10">
    <source>
        <dbReference type="ARBA" id="ARBA00023136"/>
    </source>
</evidence>
<sequence length="365" mass="39229">MFILISIAILALLILVHEAGHFAAAKLQGIHVNRFSLGFGPVLWRYQGKETEYAIRALPLGGFVGFPDEDEDCPYPKHDPDLLKNRPVLDRLVVMVAGVMANLVFAYLVLVLMFASMGIPSVARIHPGILIPQVMPESPAQVAGLQAGDVVLRAADQDYTTVADETAALSALNNFQELIRSSENQPILLEVQRGEGDTVQLTVIPQAREDSVVIGVSLSPNQETALRPAESLGEIFSEAGNAYQRVVMLNVNGLRQLLQNFQSTATQVSGPVGIVKIGADLARDDAASLFNFTALISINLAILNLLPLPALDGGHIAFLILEGIRGKRLPKHLEDRVMQTGLVLLLGLGVVLIFKDTIAIVTGSG</sequence>
<evidence type="ECO:0000256" key="6">
    <source>
        <dbReference type="ARBA" id="ARBA00022801"/>
    </source>
</evidence>
<comment type="subcellular location">
    <subcellularLocation>
        <location evidence="2">Membrane</location>
        <topology evidence="2">Multi-pass membrane protein</topology>
    </subcellularLocation>
</comment>
<dbReference type="EMBL" id="JAFIRA010000058">
    <property type="protein sequence ID" value="MCJ2544341.1"/>
    <property type="molecule type" value="Genomic_DNA"/>
</dbReference>
<dbReference type="Pfam" id="PF17820">
    <property type="entry name" value="PDZ_6"/>
    <property type="match status" value="1"/>
</dbReference>
<keyword evidence="8 11" id="KW-1133">Transmembrane helix</keyword>
<keyword evidence="11" id="KW-0479">Metal-binding</keyword>
<evidence type="ECO:0000256" key="1">
    <source>
        <dbReference type="ARBA" id="ARBA00001947"/>
    </source>
</evidence>
<organism evidence="13 14">
    <name type="scientific">Thermostichus vulcanus str. 'Rupite'</name>
    <dbReference type="NCBI Taxonomy" id="2813851"/>
    <lineage>
        <taxon>Bacteria</taxon>
        <taxon>Bacillati</taxon>
        <taxon>Cyanobacteriota</taxon>
        <taxon>Cyanophyceae</taxon>
        <taxon>Thermostichales</taxon>
        <taxon>Thermostichaceae</taxon>
        <taxon>Thermostichus</taxon>
    </lineage>
</organism>
<dbReference type="InterPro" id="IPR036034">
    <property type="entry name" value="PDZ_sf"/>
</dbReference>
<dbReference type="Pfam" id="PF02163">
    <property type="entry name" value="Peptidase_M50"/>
    <property type="match status" value="1"/>
</dbReference>